<evidence type="ECO:0000313" key="1">
    <source>
        <dbReference type="EMBL" id="EEC58366.1"/>
    </source>
</evidence>
<dbReference type="HOGENOM" id="CLU_2204771_0_0_9"/>
<dbReference type="STRING" id="483218.BACPEC_00496"/>
<name>B7AP92_9FIRM</name>
<dbReference type="AlphaFoldDB" id="B7AP92"/>
<accession>B7AP92</accession>
<dbReference type="EMBL" id="ABVQ01000034">
    <property type="protein sequence ID" value="EEC58366.1"/>
    <property type="molecule type" value="Genomic_DNA"/>
</dbReference>
<organism evidence="1 2">
    <name type="scientific">[Bacteroides] pectinophilus ATCC 43243</name>
    <dbReference type="NCBI Taxonomy" id="483218"/>
    <lineage>
        <taxon>Bacteria</taxon>
        <taxon>Bacillati</taxon>
        <taxon>Bacillota</taxon>
        <taxon>Clostridia</taxon>
        <taxon>Eubacteriales</taxon>
    </lineage>
</organism>
<protein>
    <submittedName>
        <fullName evidence="1">Uncharacterized protein</fullName>
    </submittedName>
</protein>
<keyword evidence="2" id="KW-1185">Reference proteome</keyword>
<sequence>MRDDIKVQEVHTQYSIKNLHGRSVRLDIFATDSSDRKYNFEIQRSDKGAGVKRARYNSSIIDANILDALRKMRKEWQRCAEQLRNCAMKQGMKRSLRMRLSFSDRVS</sequence>
<dbReference type="Proteomes" id="UP000003136">
    <property type="component" value="Unassembled WGS sequence"/>
</dbReference>
<reference evidence="1 2" key="2">
    <citation type="submission" date="2008-11" db="EMBL/GenBank/DDBJ databases">
        <authorList>
            <person name="Fulton L."/>
            <person name="Clifton S."/>
            <person name="Fulton B."/>
            <person name="Xu J."/>
            <person name="Minx P."/>
            <person name="Pepin K.H."/>
            <person name="Johnson M."/>
            <person name="Bhonagiri V."/>
            <person name="Nash W.E."/>
            <person name="Mardis E.R."/>
            <person name="Wilson R.K."/>
        </authorList>
    </citation>
    <scope>NUCLEOTIDE SEQUENCE [LARGE SCALE GENOMIC DNA]</scope>
    <source>
        <strain evidence="1 2">ATCC 43243</strain>
    </source>
</reference>
<comment type="caution">
    <text evidence="1">The sequence shown here is derived from an EMBL/GenBank/DDBJ whole genome shotgun (WGS) entry which is preliminary data.</text>
</comment>
<evidence type="ECO:0000313" key="2">
    <source>
        <dbReference type="Proteomes" id="UP000003136"/>
    </source>
</evidence>
<reference evidence="1 2" key="1">
    <citation type="submission" date="2008-11" db="EMBL/GenBank/DDBJ databases">
        <title>Draft genome sequence of Bacteroides pectinophilus (ATCC 43243).</title>
        <authorList>
            <person name="Sudarsanam P."/>
            <person name="Ley R."/>
            <person name="Guruge J."/>
            <person name="Turnbaugh P.J."/>
            <person name="Mahowald M."/>
            <person name="Liep D."/>
            <person name="Gordon J."/>
        </authorList>
    </citation>
    <scope>NUCLEOTIDE SEQUENCE [LARGE SCALE GENOMIC DNA]</scope>
    <source>
        <strain evidence="1 2">ATCC 43243</strain>
    </source>
</reference>
<gene>
    <name evidence="1" type="ORF">BACPEC_00496</name>
</gene>
<proteinExistence type="predicted"/>